<keyword evidence="2" id="KW-0539">Nucleus</keyword>
<sequence>MATISASSNSPASADDSPPSCLSPYPTLSSATPRTAFAPPDETDVLNSSQESLGEWHFEHAAFHPMDLASPSDELQYPLFSELSDQIGRRKLVHHFCTVLSRLIVFDEWPDNSFVQLILPLAHNSLPVSYALYAFSSAHLEYMGVECTEKSSDFQALATLGMGSPGCRTTASDKEENLGAIILLVYYEVAFQYHDVMTALSLGEAPVMPILKRPSPTPLSASCPADMSPLPFGPEIPSPLAFIDPLLGLATTLWPILYRLGYCLSVKKELKEALAKGSPKAAGLEAGYDVMTKAIEHALRTWIPPSQGFFQDDEGLGLGMIDGEYEKIGSTASARCLVHNALAYRYASVVFLNKNIYGHRTLHSVVQTNAHLTLIHCAAAVSSGGRLNALLWPLFVASCEAMSYGEY</sequence>
<evidence type="ECO:0000256" key="3">
    <source>
        <dbReference type="SAM" id="MobiDB-lite"/>
    </source>
</evidence>
<gene>
    <name evidence="4" type="ORF">DNG_09759</name>
</gene>
<reference evidence="4" key="1">
    <citation type="submission" date="2018-03" db="EMBL/GenBank/DDBJ databases">
        <authorList>
            <person name="Guldener U."/>
        </authorList>
    </citation>
    <scope>NUCLEOTIDE SEQUENCE</scope>
</reference>
<comment type="subcellular location">
    <subcellularLocation>
        <location evidence="1">Nucleus</location>
    </subcellularLocation>
</comment>
<feature type="region of interest" description="Disordered" evidence="3">
    <location>
        <begin position="1"/>
        <end position="49"/>
    </location>
</feature>
<organism evidence="4 5">
    <name type="scientific">Cephalotrichum gorgonifer</name>
    <dbReference type="NCBI Taxonomy" id="2041049"/>
    <lineage>
        <taxon>Eukaryota</taxon>
        <taxon>Fungi</taxon>
        <taxon>Dikarya</taxon>
        <taxon>Ascomycota</taxon>
        <taxon>Pezizomycotina</taxon>
        <taxon>Sordariomycetes</taxon>
        <taxon>Hypocreomycetidae</taxon>
        <taxon>Microascales</taxon>
        <taxon>Microascaceae</taxon>
        <taxon>Cephalotrichum</taxon>
    </lineage>
</organism>
<dbReference type="GO" id="GO:0005634">
    <property type="term" value="C:nucleus"/>
    <property type="evidence" value="ECO:0007669"/>
    <property type="project" value="UniProtKB-SubCell"/>
</dbReference>
<protein>
    <submittedName>
        <fullName evidence="4">Uncharacterized protein</fullName>
    </submittedName>
</protein>
<dbReference type="GO" id="GO:0045944">
    <property type="term" value="P:positive regulation of transcription by RNA polymerase II"/>
    <property type="evidence" value="ECO:0007669"/>
    <property type="project" value="TreeGrafter"/>
</dbReference>
<dbReference type="PANTHER" id="PTHR37534">
    <property type="entry name" value="TRANSCRIPTIONAL ACTIVATOR PROTEIN UGA3"/>
    <property type="match status" value="1"/>
</dbReference>
<dbReference type="EMBL" id="ONZQ02000018">
    <property type="protein sequence ID" value="SPO07065.1"/>
    <property type="molecule type" value="Genomic_DNA"/>
</dbReference>
<comment type="caution">
    <text evidence="4">The sequence shown here is derived from an EMBL/GenBank/DDBJ whole genome shotgun (WGS) entry which is preliminary data.</text>
</comment>
<feature type="compositionally biased region" description="Low complexity" evidence="3">
    <location>
        <begin position="1"/>
        <end position="20"/>
    </location>
</feature>
<dbReference type="GO" id="GO:0003700">
    <property type="term" value="F:DNA-binding transcription factor activity"/>
    <property type="evidence" value="ECO:0007669"/>
    <property type="project" value="TreeGrafter"/>
</dbReference>
<dbReference type="GO" id="GO:0000976">
    <property type="term" value="F:transcription cis-regulatory region binding"/>
    <property type="evidence" value="ECO:0007669"/>
    <property type="project" value="TreeGrafter"/>
</dbReference>
<dbReference type="Pfam" id="PF11951">
    <property type="entry name" value="Fungal_trans_2"/>
    <property type="match status" value="1"/>
</dbReference>
<keyword evidence="5" id="KW-1185">Reference proteome</keyword>
<dbReference type="PANTHER" id="PTHR37534:SF15">
    <property type="entry name" value="ZN(II)2CYS6 TRANSCRIPTION FACTOR (EUROFUNG)"/>
    <property type="match status" value="1"/>
</dbReference>
<evidence type="ECO:0000256" key="1">
    <source>
        <dbReference type="ARBA" id="ARBA00004123"/>
    </source>
</evidence>
<accession>A0AAE8SZM8</accession>
<evidence type="ECO:0000313" key="4">
    <source>
        <dbReference type="EMBL" id="SPO07065.1"/>
    </source>
</evidence>
<dbReference type="Proteomes" id="UP001187682">
    <property type="component" value="Unassembled WGS sequence"/>
</dbReference>
<dbReference type="AlphaFoldDB" id="A0AAE8SZM8"/>
<evidence type="ECO:0000313" key="5">
    <source>
        <dbReference type="Proteomes" id="UP001187682"/>
    </source>
</evidence>
<evidence type="ECO:0000256" key="2">
    <source>
        <dbReference type="ARBA" id="ARBA00023242"/>
    </source>
</evidence>
<name>A0AAE8SZM8_9PEZI</name>
<proteinExistence type="predicted"/>
<dbReference type="InterPro" id="IPR021858">
    <property type="entry name" value="Fun_TF"/>
</dbReference>